<keyword evidence="1" id="KW-0812">Transmembrane</keyword>
<comment type="caution">
    <text evidence="5">The sequence shown here is derived from an EMBL/GenBank/DDBJ whole genome shotgun (WGS) entry which is preliminary data.</text>
</comment>
<dbReference type="Pfam" id="PF26237">
    <property type="entry name" value="DUF8054_C"/>
    <property type="match status" value="1"/>
</dbReference>
<dbReference type="EMBL" id="JBHRWN010000002">
    <property type="protein sequence ID" value="MFC3477070.1"/>
    <property type="molecule type" value="Genomic_DNA"/>
</dbReference>
<name>A0ABD5NCS4_9EURY</name>
<dbReference type="InterPro" id="IPR058674">
    <property type="entry name" value="DUF8054_N"/>
</dbReference>
<feature type="domain" description="DUF8054" evidence="3">
    <location>
        <begin position="220"/>
        <end position="260"/>
    </location>
</feature>
<dbReference type="AlphaFoldDB" id="A0ABD5NCS4"/>
<evidence type="ECO:0000259" key="4">
    <source>
        <dbReference type="Pfam" id="PF26238"/>
    </source>
</evidence>
<evidence type="ECO:0000259" key="3">
    <source>
        <dbReference type="Pfam" id="PF26237"/>
    </source>
</evidence>
<evidence type="ECO:0000313" key="5">
    <source>
        <dbReference type="EMBL" id="MFC3477070.1"/>
    </source>
</evidence>
<accession>A0ABD5NCS4</accession>
<sequence length="265" mass="27697">MFVRRAVAAVRRPEYTGANRCLPCTVVNLAVVAVAAVGLAFAEPVAAAAVAAVGVALVALRGYVVPGTPTLTKRYLPERVLAQFDHAPEPRTKASPGVEPEAALVAARALEPCAGGDDLCLDSLFRASWRAGMRPAAADLDASFRAMLPENVDAPAEISRRGEAVVGTVADTRVAEWPSRAAFVADAAGASALADADKHWGERGFDDRTRLLAGLRLWLDECPLCDGSVELGEDTVESCCRSVPVVAASCTSCGARIFEAPKPEA</sequence>
<proteinExistence type="predicted"/>
<feature type="domain" description="DUF8054" evidence="2">
    <location>
        <begin position="8"/>
        <end position="86"/>
    </location>
</feature>
<feature type="transmembrane region" description="Helical" evidence="1">
    <location>
        <begin position="45"/>
        <end position="64"/>
    </location>
</feature>
<feature type="transmembrane region" description="Helical" evidence="1">
    <location>
        <begin position="21"/>
        <end position="39"/>
    </location>
</feature>
<dbReference type="Pfam" id="PF26238">
    <property type="entry name" value="DUF8054_M"/>
    <property type="match status" value="1"/>
</dbReference>
<dbReference type="GeneID" id="69117008"/>
<evidence type="ECO:0000256" key="1">
    <source>
        <dbReference type="SAM" id="Phobius"/>
    </source>
</evidence>
<organism evidence="5 6">
    <name type="scientific">Halobacterium litoreum</name>
    <dbReference type="NCBI Taxonomy" id="2039234"/>
    <lineage>
        <taxon>Archaea</taxon>
        <taxon>Methanobacteriati</taxon>
        <taxon>Methanobacteriota</taxon>
        <taxon>Stenosarchaea group</taxon>
        <taxon>Halobacteria</taxon>
        <taxon>Halobacteriales</taxon>
        <taxon>Halobacteriaceae</taxon>
        <taxon>Halobacterium</taxon>
    </lineage>
</organism>
<keyword evidence="6" id="KW-1185">Reference proteome</keyword>
<protein>
    <submittedName>
        <fullName evidence="5">Uncharacterized protein</fullName>
    </submittedName>
</protein>
<keyword evidence="1" id="KW-1133">Transmembrane helix</keyword>
<keyword evidence="1" id="KW-0472">Membrane</keyword>
<evidence type="ECO:0000313" key="6">
    <source>
        <dbReference type="Proteomes" id="UP001595660"/>
    </source>
</evidence>
<feature type="domain" description="DUF8054" evidence="4">
    <location>
        <begin position="99"/>
        <end position="217"/>
    </location>
</feature>
<gene>
    <name evidence="5" type="ORF">ACFOKC_04960</name>
</gene>
<evidence type="ECO:0000259" key="2">
    <source>
        <dbReference type="Pfam" id="PF26236"/>
    </source>
</evidence>
<dbReference type="InterPro" id="IPR058675">
    <property type="entry name" value="DUF8054_C"/>
</dbReference>
<reference evidence="5 6" key="1">
    <citation type="journal article" date="2019" name="Int. J. Syst. Evol. Microbiol.">
        <title>The Global Catalogue of Microorganisms (GCM) 10K type strain sequencing project: providing services to taxonomists for standard genome sequencing and annotation.</title>
        <authorList>
            <consortium name="The Broad Institute Genomics Platform"/>
            <consortium name="The Broad Institute Genome Sequencing Center for Infectious Disease"/>
            <person name="Wu L."/>
            <person name="Ma J."/>
        </authorList>
    </citation>
    <scope>NUCLEOTIDE SEQUENCE [LARGE SCALE GENOMIC DNA]</scope>
    <source>
        <strain evidence="5 6">CGMCC 1.12562</strain>
    </source>
</reference>
<dbReference type="Proteomes" id="UP001595660">
    <property type="component" value="Unassembled WGS sequence"/>
</dbReference>
<dbReference type="RefSeq" id="WP_232571796.1">
    <property type="nucleotide sequence ID" value="NZ_CP089466.1"/>
</dbReference>
<dbReference type="InterPro" id="IPR058775">
    <property type="entry name" value="DUF8054_M"/>
</dbReference>
<dbReference type="Pfam" id="PF26236">
    <property type="entry name" value="DUF8054_N"/>
    <property type="match status" value="1"/>
</dbReference>